<feature type="transmembrane region" description="Helical" evidence="1">
    <location>
        <begin position="451"/>
        <end position="475"/>
    </location>
</feature>
<evidence type="ECO:0000313" key="3">
    <source>
        <dbReference type="Proteomes" id="UP001470230"/>
    </source>
</evidence>
<evidence type="ECO:0008006" key="4">
    <source>
        <dbReference type="Google" id="ProtNLM"/>
    </source>
</evidence>
<proteinExistence type="predicted"/>
<name>A0ABR2JTD4_9EUKA</name>
<keyword evidence="1" id="KW-1133">Transmembrane helix</keyword>
<keyword evidence="1" id="KW-0472">Membrane</keyword>
<reference evidence="2 3" key="1">
    <citation type="submission" date="2024-04" db="EMBL/GenBank/DDBJ databases">
        <title>Tritrichomonas musculus Genome.</title>
        <authorList>
            <person name="Alves-Ferreira E."/>
            <person name="Grigg M."/>
            <person name="Lorenzi H."/>
            <person name="Galac M."/>
        </authorList>
    </citation>
    <scope>NUCLEOTIDE SEQUENCE [LARGE SCALE GENOMIC DNA]</scope>
    <source>
        <strain evidence="2 3">EAF2021</strain>
    </source>
</reference>
<accession>A0ABR2JTD4</accession>
<gene>
    <name evidence="2" type="ORF">M9Y10_044693</name>
</gene>
<organism evidence="2 3">
    <name type="scientific">Tritrichomonas musculus</name>
    <dbReference type="NCBI Taxonomy" id="1915356"/>
    <lineage>
        <taxon>Eukaryota</taxon>
        <taxon>Metamonada</taxon>
        <taxon>Parabasalia</taxon>
        <taxon>Tritrichomonadida</taxon>
        <taxon>Tritrichomonadidae</taxon>
        <taxon>Tritrichomonas</taxon>
    </lineage>
</organism>
<keyword evidence="1" id="KW-0812">Transmembrane</keyword>
<evidence type="ECO:0000256" key="1">
    <source>
        <dbReference type="SAM" id="Phobius"/>
    </source>
</evidence>
<comment type="caution">
    <text evidence="2">The sequence shown here is derived from an EMBL/GenBank/DDBJ whole genome shotgun (WGS) entry which is preliminary data.</text>
</comment>
<evidence type="ECO:0000313" key="2">
    <source>
        <dbReference type="EMBL" id="KAK8882053.1"/>
    </source>
</evidence>
<sequence length="549" mass="61912">MNEVILQESIYQSFHNVNNQVGGAIYVNNPLFDIRFSMIGFADCTTVNECGAFYLNGYQIQLTNVCGFMCEAIGFDYQLFKVDCNDLHDLNVFTSIAIVSCGMNNQGNSAFGVCGQTRYNIVSINSSYNFNYVGDKSFGTCFRTFNIKGYHLSYYDFSHSTGLDIINTHFFDLPATEFNGTFEFGNIYNCTSTFIFKYRGVNYIQHSFFGLLSYSSMSFKCGASNSINHLLRITNCHFDRMPTDITAPCEIDYSHEENPFKTEPIYHFGIDICPVPTKVFTESQQFTESHIFTASNIFPPSQMFSSSELFSYSSKFTFSDKFSHSSDFTRSNPFSPSSEFTKSNPFLPSSEFSTSKYFLPSFMFTRSILFSPSSEFSKSLSFLPSEIFTLSNSFSPSFDKKRSTLTFTQSSVFTPSFTFSPNATKYPDGLGNFQKAEVSGRSFFDSPANAATIGTTAGISIVVIVVSVILMVLYLRSKQRQLIGNSIDLSDSFLCDSTDSQSSSYSYSYYTYEYTYESEFSHSNTDDNYYSSYYNYSDLDGASESLSEN</sequence>
<protein>
    <recommendedName>
        <fullName evidence="4">Transmembrane protein</fullName>
    </recommendedName>
</protein>
<dbReference type="Proteomes" id="UP001470230">
    <property type="component" value="Unassembled WGS sequence"/>
</dbReference>
<keyword evidence="3" id="KW-1185">Reference proteome</keyword>
<dbReference type="EMBL" id="JAPFFF010000009">
    <property type="protein sequence ID" value="KAK8882053.1"/>
    <property type="molecule type" value="Genomic_DNA"/>
</dbReference>